<dbReference type="GO" id="GO:0007165">
    <property type="term" value="P:signal transduction"/>
    <property type="evidence" value="ECO:0007669"/>
    <property type="project" value="InterPro"/>
</dbReference>
<protein>
    <submittedName>
        <fullName evidence="1">High affinity cGMP-specific 3,5 -cyclic phosphodiesterase 9A</fullName>
    </submittedName>
</protein>
<proteinExistence type="predicted"/>
<gene>
    <name evidence="1" type="ORF">PECUL_23A032789</name>
</gene>
<dbReference type="Proteomes" id="UP001295444">
    <property type="component" value="Chromosome 01"/>
</dbReference>
<sequence>MENNTDSPCHLSLETINKSAKVHVKKDMRLPESIRKALRTRTLNVWEIKPDQMLTYLEHMFYELDLVTQFKMEPKILKYFLVSKGGLCGIFRMAKQN</sequence>
<dbReference type="InterPro" id="IPR036971">
    <property type="entry name" value="PDEase_catalytic_dom_sf"/>
</dbReference>
<evidence type="ECO:0000313" key="1">
    <source>
        <dbReference type="EMBL" id="CAH2218522.1"/>
    </source>
</evidence>
<accession>A0AAD1QY38</accession>
<dbReference type="AlphaFoldDB" id="A0AAD1QY38"/>
<evidence type="ECO:0000313" key="2">
    <source>
        <dbReference type="Proteomes" id="UP001295444"/>
    </source>
</evidence>
<dbReference type="Gene3D" id="1.10.1300.10">
    <property type="entry name" value="3'5'-cyclic nucleotide phosphodiesterase, catalytic domain"/>
    <property type="match status" value="1"/>
</dbReference>
<dbReference type="EMBL" id="OW240912">
    <property type="protein sequence ID" value="CAH2218522.1"/>
    <property type="molecule type" value="Genomic_DNA"/>
</dbReference>
<reference evidence="1" key="1">
    <citation type="submission" date="2022-03" db="EMBL/GenBank/DDBJ databases">
        <authorList>
            <person name="Alioto T."/>
            <person name="Alioto T."/>
            <person name="Gomez Garrido J."/>
        </authorList>
    </citation>
    <scope>NUCLEOTIDE SEQUENCE</scope>
</reference>
<dbReference type="GO" id="GO:0004114">
    <property type="term" value="F:3',5'-cyclic-nucleotide phosphodiesterase activity"/>
    <property type="evidence" value="ECO:0007669"/>
    <property type="project" value="InterPro"/>
</dbReference>
<organism evidence="1 2">
    <name type="scientific">Pelobates cultripes</name>
    <name type="common">Western spadefoot toad</name>
    <dbReference type="NCBI Taxonomy" id="61616"/>
    <lineage>
        <taxon>Eukaryota</taxon>
        <taxon>Metazoa</taxon>
        <taxon>Chordata</taxon>
        <taxon>Craniata</taxon>
        <taxon>Vertebrata</taxon>
        <taxon>Euteleostomi</taxon>
        <taxon>Amphibia</taxon>
        <taxon>Batrachia</taxon>
        <taxon>Anura</taxon>
        <taxon>Pelobatoidea</taxon>
        <taxon>Pelobatidae</taxon>
        <taxon>Pelobates</taxon>
    </lineage>
</organism>
<dbReference type="SUPFAM" id="SSF109604">
    <property type="entry name" value="HD-domain/PDEase-like"/>
    <property type="match status" value="1"/>
</dbReference>
<name>A0AAD1QY38_PELCU</name>
<keyword evidence="2" id="KW-1185">Reference proteome</keyword>